<reference evidence="3 4" key="1">
    <citation type="journal article" date="2016" name="Nat. Commun.">
        <title>Thousands of microbial genomes shed light on interconnected biogeochemical processes in an aquifer system.</title>
        <authorList>
            <person name="Anantharaman K."/>
            <person name="Brown C.T."/>
            <person name="Hug L.A."/>
            <person name="Sharon I."/>
            <person name="Castelle C.J."/>
            <person name="Probst A.J."/>
            <person name="Thomas B.C."/>
            <person name="Singh A."/>
            <person name="Wilkins M.J."/>
            <person name="Karaoz U."/>
            <person name="Brodie E.L."/>
            <person name="Williams K.H."/>
            <person name="Hubbard S.S."/>
            <person name="Banfield J.F."/>
        </authorList>
    </citation>
    <scope>NUCLEOTIDE SEQUENCE [LARGE SCALE GENOMIC DNA]</scope>
</reference>
<feature type="domain" description="Peptidase C39-like" evidence="2">
    <location>
        <begin position="66"/>
        <end position="180"/>
    </location>
</feature>
<organism evidence="3 4">
    <name type="scientific">Candidatus Roizmanbacteria bacterium RIFCSPHIGHO2_01_FULL_39_12c</name>
    <dbReference type="NCBI Taxonomy" id="1802031"/>
    <lineage>
        <taxon>Bacteria</taxon>
        <taxon>Candidatus Roizmaniibacteriota</taxon>
    </lineage>
</organism>
<dbReference type="SMART" id="SM00028">
    <property type="entry name" value="TPR"/>
    <property type="match status" value="2"/>
</dbReference>
<comment type="caution">
    <text evidence="3">The sequence shown here is derived from an EMBL/GenBank/DDBJ whole genome shotgun (WGS) entry which is preliminary data.</text>
</comment>
<dbReference type="InterPro" id="IPR039564">
    <property type="entry name" value="Peptidase_C39-like"/>
</dbReference>
<dbReference type="PROSITE" id="PS50005">
    <property type="entry name" value="TPR"/>
    <property type="match status" value="1"/>
</dbReference>
<evidence type="ECO:0000256" key="1">
    <source>
        <dbReference type="PROSITE-ProRule" id="PRU00339"/>
    </source>
</evidence>
<proteinExistence type="predicted"/>
<evidence type="ECO:0000313" key="3">
    <source>
        <dbReference type="EMBL" id="OGK17095.1"/>
    </source>
</evidence>
<dbReference type="EMBL" id="MFZG01000012">
    <property type="protein sequence ID" value="OGK17095.1"/>
    <property type="molecule type" value="Genomic_DNA"/>
</dbReference>
<dbReference type="Proteomes" id="UP000177208">
    <property type="component" value="Unassembled WGS sequence"/>
</dbReference>
<dbReference type="Pfam" id="PF13529">
    <property type="entry name" value="Peptidase_C39_2"/>
    <property type="match status" value="1"/>
</dbReference>
<dbReference type="InterPro" id="IPR019734">
    <property type="entry name" value="TPR_rpt"/>
</dbReference>
<gene>
    <name evidence="3" type="ORF">A2774_01940</name>
</gene>
<evidence type="ECO:0000313" key="4">
    <source>
        <dbReference type="Proteomes" id="UP000177208"/>
    </source>
</evidence>
<evidence type="ECO:0000259" key="2">
    <source>
        <dbReference type="Pfam" id="PF13529"/>
    </source>
</evidence>
<dbReference type="InterPro" id="IPR011990">
    <property type="entry name" value="TPR-like_helical_dom_sf"/>
</dbReference>
<accession>A0A1F7GE10</accession>
<dbReference type="Gene3D" id="1.25.40.10">
    <property type="entry name" value="Tetratricopeptide repeat domain"/>
    <property type="match status" value="1"/>
</dbReference>
<dbReference type="AlphaFoldDB" id="A0A1F7GE10"/>
<dbReference type="SUPFAM" id="SSF48452">
    <property type="entry name" value="TPR-like"/>
    <property type="match status" value="1"/>
</dbReference>
<sequence>MFRYILPLLAFFGIFFAFLINQSTSILIESPVTPSLTPRTASPTPSVILISPPVAKTLPTDYHVFQTFNNCGPAALSMALAFYDISVSQKELGDELRPYQNSLGDNDDKSVTLAELGEKARDFELIPYHRPNGNIEKLKLFITNDIPVVARTLTEIDQDIGHYRVVKGYDDESGQLIQDDSLQNKNLRFSYEDFLGLWKRFNYEYLVLVPQAKIKIADAILGQDKDEKAAWQKASNISRQELAVNPNDAYARFNLSVALYKIGDYQGSVDEFENVESLLPFRTLWYQIEPIQAYFELGDYDKVFTLTGQILNNWNRAFSELYYLRGLIYQKQGIIDAAKQEFERAVFYKHNFYPAIDLLNSL</sequence>
<keyword evidence="1" id="KW-0802">TPR repeat</keyword>
<protein>
    <recommendedName>
        <fullName evidence="2">Peptidase C39-like domain-containing protein</fullName>
    </recommendedName>
</protein>
<name>A0A1F7GE10_9BACT</name>
<feature type="repeat" description="TPR" evidence="1">
    <location>
        <begin position="319"/>
        <end position="352"/>
    </location>
</feature>
<dbReference type="Gene3D" id="3.90.70.10">
    <property type="entry name" value="Cysteine proteinases"/>
    <property type="match status" value="1"/>
</dbReference>